<dbReference type="PANTHER" id="PTHR40465">
    <property type="entry name" value="CHROMOSOME 1, WHOLE GENOME SHOTGUN SEQUENCE"/>
    <property type="match status" value="1"/>
</dbReference>
<organism evidence="3 4">
    <name type="scientific">Cyclocybe aegerita</name>
    <name type="common">Black poplar mushroom</name>
    <name type="synonym">Agrocybe aegerita</name>
    <dbReference type="NCBI Taxonomy" id="1973307"/>
    <lineage>
        <taxon>Eukaryota</taxon>
        <taxon>Fungi</taxon>
        <taxon>Dikarya</taxon>
        <taxon>Basidiomycota</taxon>
        <taxon>Agaricomycotina</taxon>
        <taxon>Agaricomycetes</taxon>
        <taxon>Agaricomycetidae</taxon>
        <taxon>Agaricales</taxon>
        <taxon>Agaricineae</taxon>
        <taxon>Bolbitiaceae</taxon>
        <taxon>Cyclocybe</taxon>
    </lineage>
</organism>
<sequence length="335" mass="37379">MLPRSLRFMISVFRLKNSSALSFSVLLQLFNRGSTGPIQPGSITLFCSRLETWLTIRIQTYNYFLRFPNDKPAIKYFVSYVVLLETVGCVTTTWMIYQPLIQYFGQEIAVTRIPAGLIAEPAIVVAISTPIQIFIARRIRIFQGSPWVALAICFFSIISFAGGIWVTIATHNTRIFLPRVPIVLYESGLVWMISATVADILITLSLSWSLYKRRTGFGTTDAVIVRIVVFTVQTGLTLSLSAIATVVTAIVLPMTKNSITFVFNVTLMKLYGNFILATLNNRENWNNGLITPESQSILFPETVPSITTKPVTLIPMSFGVKDYPVSPVGLESRDI</sequence>
<dbReference type="AlphaFoldDB" id="A0A8S0WP82"/>
<dbReference type="PANTHER" id="PTHR40465:SF1">
    <property type="entry name" value="DUF6534 DOMAIN-CONTAINING PROTEIN"/>
    <property type="match status" value="1"/>
</dbReference>
<evidence type="ECO:0000259" key="2">
    <source>
        <dbReference type="Pfam" id="PF20152"/>
    </source>
</evidence>
<reference evidence="3 4" key="1">
    <citation type="submission" date="2020-01" db="EMBL/GenBank/DDBJ databases">
        <authorList>
            <person name="Gupta K D."/>
        </authorList>
    </citation>
    <scope>NUCLEOTIDE SEQUENCE [LARGE SCALE GENOMIC DNA]</scope>
</reference>
<accession>A0A8S0WP82</accession>
<dbReference type="OrthoDB" id="3265526at2759"/>
<feature type="transmembrane region" description="Helical" evidence="1">
    <location>
        <begin position="258"/>
        <end position="279"/>
    </location>
</feature>
<feature type="transmembrane region" description="Helical" evidence="1">
    <location>
        <begin position="147"/>
        <end position="168"/>
    </location>
</feature>
<evidence type="ECO:0000313" key="4">
    <source>
        <dbReference type="Proteomes" id="UP000467700"/>
    </source>
</evidence>
<protein>
    <recommendedName>
        <fullName evidence="2">DUF6534 domain-containing protein</fullName>
    </recommendedName>
</protein>
<dbReference type="EMBL" id="CACVBS010000058">
    <property type="protein sequence ID" value="CAA7267267.1"/>
    <property type="molecule type" value="Genomic_DNA"/>
</dbReference>
<feature type="transmembrane region" description="Helical" evidence="1">
    <location>
        <begin position="117"/>
        <end position="135"/>
    </location>
</feature>
<dbReference type="InterPro" id="IPR045339">
    <property type="entry name" value="DUF6534"/>
</dbReference>
<feature type="transmembrane region" description="Helical" evidence="1">
    <location>
        <begin position="188"/>
        <end position="211"/>
    </location>
</feature>
<name>A0A8S0WP82_CYCAE</name>
<feature type="transmembrane region" description="Helical" evidence="1">
    <location>
        <begin position="76"/>
        <end position="97"/>
    </location>
</feature>
<keyword evidence="1" id="KW-0472">Membrane</keyword>
<evidence type="ECO:0000256" key="1">
    <source>
        <dbReference type="SAM" id="Phobius"/>
    </source>
</evidence>
<comment type="caution">
    <text evidence="3">The sequence shown here is derived from an EMBL/GenBank/DDBJ whole genome shotgun (WGS) entry which is preliminary data.</text>
</comment>
<feature type="domain" description="DUF6534" evidence="2">
    <location>
        <begin position="195"/>
        <end position="283"/>
    </location>
</feature>
<evidence type="ECO:0000313" key="3">
    <source>
        <dbReference type="EMBL" id="CAA7267267.1"/>
    </source>
</evidence>
<gene>
    <name evidence="3" type="ORF">AAE3_LOCUS9495</name>
</gene>
<dbReference type="Proteomes" id="UP000467700">
    <property type="component" value="Unassembled WGS sequence"/>
</dbReference>
<dbReference type="Pfam" id="PF20152">
    <property type="entry name" value="DUF6534"/>
    <property type="match status" value="1"/>
</dbReference>
<keyword evidence="1" id="KW-1133">Transmembrane helix</keyword>
<feature type="transmembrane region" description="Helical" evidence="1">
    <location>
        <begin position="223"/>
        <end position="252"/>
    </location>
</feature>
<keyword evidence="4" id="KW-1185">Reference proteome</keyword>
<proteinExistence type="predicted"/>
<keyword evidence="1" id="KW-0812">Transmembrane</keyword>